<organism evidence="6 7">
    <name type="scientific">Rhodoblastus acidophilus</name>
    <name type="common">Rhodopseudomonas acidophila</name>
    <dbReference type="NCBI Taxonomy" id="1074"/>
    <lineage>
        <taxon>Bacteria</taxon>
        <taxon>Pseudomonadati</taxon>
        <taxon>Pseudomonadota</taxon>
        <taxon>Alphaproteobacteria</taxon>
        <taxon>Hyphomicrobiales</taxon>
        <taxon>Rhodoblastaceae</taxon>
        <taxon>Rhodoblastus</taxon>
    </lineage>
</organism>
<accession>A0A212PYN4</accession>
<dbReference type="InterPro" id="IPR058163">
    <property type="entry name" value="LysR-type_TF_proteobact-type"/>
</dbReference>
<sequence>MRRLPPLNALRVFDAAARRLNFSAAAEDLCVTHSAVSHQMRQLEDWLGCKLFVRHAGGVRLTPAGERLHSASSVALDQLALCCQEIAQGESPSELVVGAPGSFLANWLIPRLPRFEVRRPDIRVNLRTCGEFAPLEQGGIDILLVSGRHWPRAVAARRLFADAVGPVCAPALAEKLREPADVVGQLLLHTRSCVEAWPDWAEALGLAAPAFGAGRKFDHLPLMLEAAAAAIGVGVAPKLLVERQIESGRLIAPFGFVPCGAVFACCLLKTRADEPALREFSAWLAEEAAPIEGGDGA</sequence>
<gene>
    <name evidence="6" type="ORF">SAMN06265338_101200</name>
</gene>
<dbReference type="FunFam" id="1.10.10.10:FF:000038">
    <property type="entry name" value="Glycine cleavage system transcriptional activator"/>
    <property type="match status" value="1"/>
</dbReference>
<evidence type="ECO:0000256" key="1">
    <source>
        <dbReference type="ARBA" id="ARBA00009437"/>
    </source>
</evidence>
<evidence type="ECO:0000313" key="7">
    <source>
        <dbReference type="Proteomes" id="UP000198418"/>
    </source>
</evidence>
<dbReference type="Pfam" id="PF00126">
    <property type="entry name" value="HTH_1"/>
    <property type="match status" value="1"/>
</dbReference>
<keyword evidence="4" id="KW-0804">Transcription</keyword>
<evidence type="ECO:0000313" key="6">
    <source>
        <dbReference type="EMBL" id="SNB52176.1"/>
    </source>
</evidence>
<dbReference type="CDD" id="cd08432">
    <property type="entry name" value="PBP2_GcdR_TrpI_HvrB_AmpR_like"/>
    <property type="match status" value="1"/>
</dbReference>
<evidence type="ECO:0000259" key="5">
    <source>
        <dbReference type="PROSITE" id="PS50931"/>
    </source>
</evidence>
<feature type="domain" description="HTH lysR-type" evidence="5">
    <location>
        <begin position="5"/>
        <end position="62"/>
    </location>
</feature>
<evidence type="ECO:0000256" key="4">
    <source>
        <dbReference type="ARBA" id="ARBA00023163"/>
    </source>
</evidence>
<dbReference type="Pfam" id="PF03466">
    <property type="entry name" value="LysR_substrate"/>
    <property type="match status" value="1"/>
</dbReference>
<keyword evidence="2" id="KW-0805">Transcription regulation</keyword>
<dbReference type="SUPFAM" id="SSF53850">
    <property type="entry name" value="Periplasmic binding protein-like II"/>
    <property type="match status" value="1"/>
</dbReference>
<dbReference type="GO" id="GO:0043565">
    <property type="term" value="F:sequence-specific DNA binding"/>
    <property type="evidence" value="ECO:0007669"/>
    <property type="project" value="TreeGrafter"/>
</dbReference>
<protein>
    <submittedName>
        <fullName evidence="6">DNA-binding transcriptional regulator, LysR family</fullName>
    </submittedName>
</protein>
<keyword evidence="3 6" id="KW-0238">DNA-binding</keyword>
<dbReference type="InterPro" id="IPR036388">
    <property type="entry name" value="WH-like_DNA-bd_sf"/>
</dbReference>
<dbReference type="EMBL" id="FYDG01000001">
    <property type="protein sequence ID" value="SNB52176.1"/>
    <property type="molecule type" value="Genomic_DNA"/>
</dbReference>
<evidence type="ECO:0000256" key="3">
    <source>
        <dbReference type="ARBA" id="ARBA00023125"/>
    </source>
</evidence>
<dbReference type="InterPro" id="IPR000847">
    <property type="entry name" value="LysR_HTH_N"/>
</dbReference>
<dbReference type="Proteomes" id="UP000198418">
    <property type="component" value="Unassembled WGS sequence"/>
</dbReference>
<name>A0A212PYN4_RHOAC</name>
<dbReference type="GO" id="GO:0006351">
    <property type="term" value="P:DNA-templated transcription"/>
    <property type="evidence" value="ECO:0007669"/>
    <property type="project" value="TreeGrafter"/>
</dbReference>
<dbReference type="OrthoDB" id="9793571at2"/>
<dbReference type="SUPFAM" id="SSF46785">
    <property type="entry name" value="Winged helix' DNA-binding domain"/>
    <property type="match status" value="1"/>
</dbReference>
<evidence type="ECO:0000256" key="2">
    <source>
        <dbReference type="ARBA" id="ARBA00023015"/>
    </source>
</evidence>
<reference evidence="7" key="1">
    <citation type="submission" date="2017-06" db="EMBL/GenBank/DDBJ databases">
        <authorList>
            <person name="Varghese N."/>
            <person name="Submissions S."/>
        </authorList>
    </citation>
    <scope>NUCLEOTIDE SEQUENCE [LARGE SCALE GENOMIC DNA]</scope>
    <source>
        <strain evidence="7">DSM 137</strain>
    </source>
</reference>
<proteinExistence type="inferred from homology"/>
<dbReference type="AlphaFoldDB" id="A0A212PYN4"/>
<dbReference type="Gene3D" id="1.10.10.10">
    <property type="entry name" value="Winged helix-like DNA-binding domain superfamily/Winged helix DNA-binding domain"/>
    <property type="match status" value="1"/>
</dbReference>
<dbReference type="RefSeq" id="WP_088518699.1">
    <property type="nucleotide sequence ID" value="NZ_FYDG01000001.1"/>
</dbReference>
<dbReference type="PANTHER" id="PTHR30537">
    <property type="entry name" value="HTH-TYPE TRANSCRIPTIONAL REGULATOR"/>
    <property type="match status" value="1"/>
</dbReference>
<dbReference type="InterPro" id="IPR036390">
    <property type="entry name" value="WH_DNA-bd_sf"/>
</dbReference>
<comment type="similarity">
    <text evidence="1">Belongs to the LysR transcriptional regulatory family.</text>
</comment>
<dbReference type="GO" id="GO:0003700">
    <property type="term" value="F:DNA-binding transcription factor activity"/>
    <property type="evidence" value="ECO:0007669"/>
    <property type="project" value="InterPro"/>
</dbReference>
<dbReference type="PROSITE" id="PS50931">
    <property type="entry name" value="HTH_LYSR"/>
    <property type="match status" value="1"/>
</dbReference>
<dbReference type="PANTHER" id="PTHR30537:SF74">
    <property type="entry name" value="HTH-TYPE TRANSCRIPTIONAL REGULATOR TRPI"/>
    <property type="match status" value="1"/>
</dbReference>
<dbReference type="InterPro" id="IPR005119">
    <property type="entry name" value="LysR_subst-bd"/>
</dbReference>
<dbReference type="FunFam" id="3.40.190.10:FF:000017">
    <property type="entry name" value="Glycine cleavage system transcriptional activator"/>
    <property type="match status" value="1"/>
</dbReference>
<dbReference type="Gene3D" id="3.40.190.10">
    <property type="entry name" value="Periplasmic binding protein-like II"/>
    <property type="match status" value="2"/>
</dbReference>
<keyword evidence="7" id="KW-1185">Reference proteome</keyword>
<dbReference type="PRINTS" id="PR00039">
    <property type="entry name" value="HTHLYSR"/>
</dbReference>